<evidence type="ECO:0000313" key="2">
    <source>
        <dbReference type="Proteomes" id="UP001390339"/>
    </source>
</evidence>
<protein>
    <submittedName>
        <fullName evidence="1">Uncharacterized protein</fullName>
    </submittedName>
</protein>
<dbReference type="EMBL" id="JAPCWZ010000003">
    <property type="protein sequence ID" value="KAK8874110.1"/>
    <property type="molecule type" value="Genomic_DNA"/>
</dbReference>
<keyword evidence="2" id="KW-1185">Reference proteome</keyword>
<accession>A0ABR2J8U7</accession>
<sequence>MEMHAMKPSRLATAGLAWRGFDHSPSEEQGLSFHTV</sequence>
<proteinExistence type="predicted"/>
<gene>
    <name evidence="1" type="ORF">PGQ11_004624</name>
</gene>
<name>A0ABR2J8U7_9PEZI</name>
<evidence type="ECO:0000313" key="1">
    <source>
        <dbReference type="EMBL" id="KAK8874110.1"/>
    </source>
</evidence>
<organism evidence="1 2">
    <name type="scientific">Apiospora arundinis</name>
    <dbReference type="NCBI Taxonomy" id="335852"/>
    <lineage>
        <taxon>Eukaryota</taxon>
        <taxon>Fungi</taxon>
        <taxon>Dikarya</taxon>
        <taxon>Ascomycota</taxon>
        <taxon>Pezizomycotina</taxon>
        <taxon>Sordariomycetes</taxon>
        <taxon>Xylariomycetidae</taxon>
        <taxon>Amphisphaeriales</taxon>
        <taxon>Apiosporaceae</taxon>
        <taxon>Apiospora</taxon>
    </lineage>
</organism>
<dbReference type="Proteomes" id="UP001390339">
    <property type="component" value="Unassembled WGS sequence"/>
</dbReference>
<reference evidence="1 2" key="1">
    <citation type="journal article" date="2024" name="IMA Fungus">
        <title>Apiospora arundinis, a panoply of carbohydrate-active enzymes and secondary metabolites.</title>
        <authorList>
            <person name="Sorensen T."/>
            <person name="Petersen C."/>
            <person name="Muurmann A.T."/>
            <person name="Christiansen J.V."/>
            <person name="Brundto M.L."/>
            <person name="Overgaard C.K."/>
            <person name="Boysen A.T."/>
            <person name="Wollenberg R.D."/>
            <person name="Larsen T.O."/>
            <person name="Sorensen J.L."/>
            <person name="Nielsen K.L."/>
            <person name="Sondergaard T.E."/>
        </authorList>
    </citation>
    <scope>NUCLEOTIDE SEQUENCE [LARGE SCALE GENOMIC DNA]</scope>
    <source>
        <strain evidence="1 2">AAU 773</strain>
    </source>
</reference>
<comment type="caution">
    <text evidence="1">The sequence shown here is derived from an EMBL/GenBank/DDBJ whole genome shotgun (WGS) entry which is preliminary data.</text>
</comment>